<evidence type="ECO:0000256" key="7">
    <source>
        <dbReference type="ARBA" id="ARBA00023002"/>
    </source>
</evidence>
<dbReference type="InterPro" id="IPR023380">
    <property type="entry name" value="DsbB-like_sf"/>
</dbReference>
<sequence>MIRFLRNYALYFAWLISCMGTLISVYYSYFLNIEPCVLCHYQRICLFPMTIILGIAAYLQQDSIKIYVLPLSIMGMLIATYQVCIQEIAGLSIDICGKVSCTAKLFIFSFVTIPMASAVAFCAISSLLILSREIKSC</sequence>
<evidence type="ECO:0000256" key="13">
    <source>
        <dbReference type="SAM" id="Phobius"/>
    </source>
</evidence>
<feature type="transmembrane region" description="Helical" evidence="13">
    <location>
        <begin position="105"/>
        <end position="130"/>
    </location>
</feature>
<evidence type="ECO:0000256" key="8">
    <source>
        <dbReference type="ARBA" id="ARBA00023136"/>
    </source>
</evidence>
<comment type="caution">
    <text evidence="14">The sequence shown here is derived from an EMBL/GenBank/DDBJ whole genome shotgun (WGS) entry which is preliminary data.</text>
</comment>
<reference evidence="14 15" key="1">
    <citation type="submission" date="2013-07" db="EMBL/GenBank/DDBJ databases">
        <title>Isolation of a new Chlamydia species from the feral Sacred Ibis (Threskiornis aethiopicus): Chlamydia ibidis.</title>
        <authorList>
            <person name="Vorimore F."/>
            <person name="Hsia R.-C."/>
            <person name="Huot-Creasy H."/>
            <person name="Bastian S."/>
            <person name="Deruyter L."/>
            <person name="Passet A."/>
            <person name="Sachse K."/>
            <person name="Bavoil P."/>
            <person name="Myers G."/>
            <person name="Laroucau K."/>
        </authorList>
    </citation>
    <scope>NUCLEOTIDE SEQUENCE [LARGE SCALE GENOMIC DNA]</scope>
    <source>
        <strain evidence="14 15">10-1398/6</strain>
    </source>
</reference>
<keyword evidence="8 12" id="KW-0472">Membrane</keyword>
<comment type="caution">
    <text evidence="12">Lacks conserved residue(s) required for the propagation of feature annotation.</text>
</comment>
<evidence type="ECO:0000256" key="12">
    <source>
        <dbReference type="HAMAP-Rule" id="MF_00287"/>
    </source>
</evidence>
<feature type="transmembrane region" description="Helical" evidence="13">
    <location>
        <begin position="66"/>
        <end position="85"/>
    </location>
</feature>
<gene>
    <name evidence="14" type="ORF">H359_0617</name>
</gene>
<dbReference type="PIRSF" id="PIRSF036659">
    <property type="entry name" value="BdbC"/>
    <property type="match status" value="1"/>
</dbReference>
<keyword evidence="9 12" id="KW-1015">Disulfide bond</keyword>
<dbReference type="HAMAP" id="MF_00287">
    <property type="entry name" value="BdbC"/>
    <property type="match status" value="1"/>
</dbReference>
<name>A0ABN0MZJ8_9CHLA</name>
<organism evidence="14 15">
    <name type="scientific">Chlamydia ibidis 10-1398/6</name>
    <dbReference type="NCBI Taxonomy" id="1046581"/>
    <lineage>
        <taxon>Bacteria</taxon>
        <taxon>Pseudomonadati</taxon>
        <taxon>Chlamydiota</taxon>
        <taxon>Chlamydiia</taxon>
        <taxon>Chlamydiales</taxon>
        <taxon>Chlamydiaceae</taxon>
        <taxon>Chlamydia/Chlamydophila group</taxon>
        <taxon>Chlamydia</taxon>
    </lineage>
</organism>
<evidence type="ECO:0000256" key="5">
    <source>
        <dbReference type="ARBA" id="ARBA00022982"/>
    </source>
</evidence>
<dbReference type="EMBL" id="APJW01000002">
    <property type="protein sequence ID" value="EQM62718.1"/>
    <property type="molecule type" value="Genomic_DNA"/>
</dbReference>
<keyword evidence="10 12" id="KW-0143">Chaperone</keyword>
<keyword evidence="12" id="KW-1003">Cell membrane</keyword>
<dbReference type="PANTHER" id="PTHR43469">
    <property type="entry name" value="DISULFIDE FORMATION PROTEIN-RELATED"/>
    <property type="match status" value="1"/>
</dbReference>
<keyword evidence="5 12" id="KW-0249">Electron transport</keyword>
<evidence type="ECO:0000256" key="2">
    <source>
        <dbReference type="ARBA" id="ARBA00007602"/>
    </source>
</evidence>
<dbReference type="NCBIfam" id="NF001863">
    <property type="entry name" value="PRK00611.1"/>
    <property type="match status" value="1"/>
</dbReference>
<evidence type="ECO:0000256" key="1">
    <source>
        <dbReference type="ARBA" id="ARBA00004141"/>
    </source>
</evidence>
<keyword evidence="15" id="KW-1185">Reference proteome</keyword>
<evidence type="ECO:0000256" key="4">
    <source>
        <dbReference type="ARBA" id="ARBA00022692"/>
    </source>
</evidence>
<feature type="disulfide bond" description="Redox-active" evidence="12">
    <location>
        <begin position="36"/>
        <end position="39"/>
    </location>
</feature>
<evidence type="ECO:0000256" key="3">
    <source>
        <dbReference type="ARBA" id="ARBA00022448"/>
    </source>
</evidence>
<dbReference type="InterPro" id="IPR012187">
    <property type="entry name" value="Disulphide_bond_form_BdbC"/>
</dbReference>
<keyword evidence="3 12" id="KW-0813">Transport</keyword>
<feature type="transmembrane region" description="Helical" evidence="13">
    <location>
        <begin position="9"/>
        <end position="29"/>
    </location>
</feature>
<keyword evidence="11 12" id="KW-0676">Redox-active center</keyword>
<proteinExistence type="inferred from homology"/>
<dbReference type="PROSITE" id="PS51257">
    <property type="entry name" value="PROKAR_LIPOPROTEIN"/>
    <property type="match status" value="1"/>
</dbReference>
<keyword evidence="6 12" id="KW-1133">Transmembrane helix</keyword>
<dbReference type="SUPFAM" id="SSF158442">
    <property type="entry name" value="DsbB-like"/>
    <property type="match status" value="1"/>
</dbReference>
<comment type="function">
    <text evidence="12">Required for disulfide bond formation in some proteins.</text>
</comment>
<accession>A0ABN0MZJ8</accession>
<comment type="similarity">
    <text evidence="2 12">Belongs to the DsbB family. BdbC subfamily.</text>
</comment>
<comment type="subcellular location">
    <subcellularLocation>
        <location evidence="12">Cell membrane</location>
        <topology evidence="12">Multi-pass membrane protein</topology>
    </subcellularLocation>
    <subcellularLocation>
        <location evidence="1">Membrane</location>
        <topology evidence="1">Multi-pass membrane protein</topology>
    </subcellularLocation>
</comment>
<protein>
    <recommendedName>
        <fullName evidence="12">Probable disulfide formation protein</fullName>
    </recommendedName>
    <alternativeName>
        <fullName evidence="12">Disulfide oxidoreductase</fullName>
    </alternativeName>
    <alternativeName>
        <fullName evidence="12">Thiol-disulfide oxidoreductase</fullName>
    </alternativeName>
</protein>
<evidence type="ECO:0000256" key="10">
    <source>
        <dbReference type="ARBA" id="ARBA00023186"/>
    </source>
</evidence>
<dbReference type="InterPro" id="IPR003752">
    <property type="entry name" value="DiS_bond_form_DsbB/BdbC"/>
</dbReference>
<evidence type="ECO:0000256" key="9">
    <source>
        <dbReference type="ARBA" id="ARBA00023157"/>
    </source>
</evidence>
<keyword evidence="7 12" id="KW-0560">Oxidoreductase</keyword>
<keyword evidence="4 12" id="KW-0812">Transmembrane</keyword>
<evidence type="ECO:0000313" key="15">
    <source>
        <dbReference type="Proteomes" id="UP000016064"/>
    </source>
</evidence>
<feature type="transmembrane region" description="Helical" evidence="13">
    <location>
        <begin position="41"/>
        <end position="59"/>
    </location>
</feature>
<dbReference type="RefSeq" id="WP_020370172.1">
    <property type="nucleotide sequence ID" value="NZ_APJW01000002.1"/>
</dbReference>
<dbReference type="Pfam" id="PF02600">
    <property type="entry name" value="DsbB"/>
    <property type="match status" value="1"/>
</dbReference>
<dbReference type="PANTHER" id="PTHR43469:SF1">
    <property type="entry name" value="SPBETA PROPHAGE-DERIVED DISULFIDE BOND FORMATION PROTEIN B"/>
    <property type="match status" value="1"/>
</dbReference>
<dbReference type="Proteomes" id="UP000016064">
    <property type="component" value="Unassembled WGS sequence"/>
</dbReference>
<evidence type="ECO:0000313" key="14">
    <source>
        <dbReference type="EMBL" id="EQM62718.1"/>
    </source>
</evidence>
<evidence type="ECO:0000256" key="11">
    <source>
        <dbReference type="ARBA" id="ARBA00023284"/>
    </source>
</evidence>
<evidence type="ECO:0000256" key="6">
    <source>
        <dbReference type="ARBA" id="ARBA00022989"/>
    </source>
</evidence>
<dbReference type="Gene3D" id="1.20.1550.10">
    <property type="entry name" value="DsbB-like"/>
    <property type="match status" value="1"/>
</dbReference>